<dbReference type="AlphaFoldDB" id="A0A1B6PFG6"/>
<keyword evidence="3" id="KW-1185">Reference proteome</keyword>
<name>A0A1B6PFG6_SORBI</name>
<dbReference type="EMBL" id="CM000766">
    <property type="protein sequence ID" value="KXG24434.1"/>
    <property type="molecule type" value="Genomic_DNA"/>
</dbReference>
<organism evidence="2 3">
    <name type="scientific">Sorghum bicolor</name>
    <name type="common">Sorghum</name>
    <name type="synonym">Sorghum vulgare</name>
    <dbReference type="NCBI Taxonomy" id="4558"/>
    <lineage>
        <taxon>Eukaryota</taxon>
        <taxon>Viridiplantae</taxon>
        <taxon>Streptophyta</taxon>
        <taxon>Embryophyta</taxon>
        <taxon>Tracheophyta</taxon>
        <taxon>Spermatophyta</taxon>
        <taxon>Magnoliopsida</taxon>
        <taxon>Liliopsida</taxon>
        <taxon>Poales</taxon>
        <taxon>Poaceae</taxon>
        <taxon>PACMAD clade</taxon>
        <taxon>Panicoideae</taxon>
        <taxon>Andropogonodae</taxon>
        <taxon>Andropogoneae</taxon>
        <taxon>Sorghinae</taxon>
        <taxon>Sorghum</taxon>
    </lineage>
</organism>
<keyword evidence="1" id="KW-0472">Membrane</keyword>
<evidence type="ECO:0000256" key="1">
    <source>
        <dbReference type="SAM" id="Phobius"/>
    </source>
</evidence>
<feature type="transmembrane region" description="Helical" evidence="1">
    <location>
        <begin position="25"/>
        <end position="53"/>
    </location>
</feature>
<reference evidence="2 3" key="1">
    <citation type="journal article" date="2009" name="Nature">
        <title>The Sorghum bicolor genome and the diversification of grasses.</title>
        <authorList>
            <person name="Paterson A.H."/>
            <person name="Bowers J.E."/>
            <person name="Bruggmann R."/>
            <person name="Dubchak I."/>
            <person name="Grimwood J."/>
            <person name="Gundlach H."/>
            <person name="Haberer G."/>
            <person name="Hellsten U."/>
            <person name="Mitros T."/>
            <person name="Poliakov A."/>
            <person name="Schmutz J."/>
            <person name="Spannagl M."/>
            <person name="Tang H."/>
            <person name="Wang X."/>
            <person name="Wicker T."/>
            <person name="Bharti A.K."/>
            <person name="Chapman J."/>
            <person name="Feltus F.A."/>
            <person name="Gowik U."/>
            <person name="Grigoriev I.V."/>
            <person name="Lyons E."/>
            <person name="Maher C.A."/>
            <person name="Martis M."/>
            <person name="Narechania A."/>
            <person name="Otillar R.P."/>
            <person name="Penning B.W."/>
            <person name="Salamov A.A."/>
            <person name="Wang Y."/>
            <person name="Zhang L."/>
            <person name="Carpita N.C."/>
            <person name="Freeling M."/>
            <person name="Gingle A.R."/>
            <person name="Hash C.T."/>
            <person name="Keller B."/>
            <person name="Klein P."/>
            <person name="Kresovich S."/>
            <person name="McCann M.C."/>
            <person name="Ming R."/>
            <person name="Peterson D.G."/>
            <person name="Mehboob-ur-Rahman"/>
            <person name="Ware D."/>
            <person name="Westhoff P."/>
            <person name="Mayer K.F."/>
            <person name="Messing J."/>
            <person name="Rokhsar D.S."/>
        </authorList>
    </citation>
    <scope>NUCLEOTIDE SEQUENCE [LARGE SCALE GENOMIC DNA]</scope>
    <source>
        <strain evidence="3">cv. BTx623</strain>
    </source>
</reference>
<dbReference type="Gramene" id="KXG24434">
    <property type="protein sequence ID" value="KXG24434"/>
    <property type="gene ID" value="SORBI_3007G041600"/>
</dbReference>
<protein>
    <submittedName>
        <fullName evidence="2">Uncharacterized protein</fullName>
    </submittedName>
</protein>
<gene>
    <name evidence="2" type="ORF">SORBI_3007G041600</name>
</gene>
<keyword evidence="1" id="KW-0812">Transmembrane</keyword>
<dbReference type="Proteomes" id="UP000000768">
    <property type="component" value="Chromosome 7"/>
</dbReference>
<reference evidence="3" key="2">
    <citation type="journal article" date="2018" name="Plant J.">
        <title>The Sorghum bicolor reference genome: improved assembly, gene annotations, a transcriptome atlas, and signatures of genome organization.</title>
        <authorList>
            <person name="McCormick R.F."/>
            <person name="Truong S.K."/>
            <person name="Sreedasyam A."/>
            <person name="Jenkins J."/>
            <person name="Shu S."/>
            <person name="Sims D."/>
            <person name="Kennedy M."/>
            <person name="Amirebrahimi M."/>
            <person name="Weers B.D."/>
            <person name="McKinley B."/>
            <person name="Mattison A."/>
            <person name="Morishige D.T."/>
            <person name="Grimwood J."/>
            <person name="Schmutz J."/>
            <person name="Mullet J.E."/>
        </authorList>
    </citation>
    <scope>NUCLEOTIDE SEQUENCE [LARGE SCALE GENOMIC DNA]</scope>
    <source>
        <strain evidence="3">cv. BTx623</strain>
    </source>
</reference>
<keyword evidence="1" id="KW-1133">Transmembrane helix</keyword>
<accession>A0A1B6PFG6</accession>
<proteinExistence type="predicted"/>
<evidence type="ECO:0000313" key="3">
    <source>
        <dbReference type="Proteomes" id="UP000000768"/>
    </source>
</evidence>
<dbReference type="InParanoid" id="A0A1B6PFG6"/>
<evidence type="ECO:0000313" key="2">
    <source>
        <dbReference type="EMBL" id="KXG24434.1"/>
    </source>
</evidence>
<sequence length="115" mass="13603">MNSVIFFYVHNRIPYDSVKSKISSWYFVVSLLRCINLLPVILASCIAFLYAWFYINCNWEQRPEETRIRIVTLGILDSWTTERFHSCQIVLSKLQTYQKCYSKPQKHLLLGVCSD</sequence>